<organism evidence="2 3">
    <name type="scientific">Kyrpidia tusciae (strain DSM 2912 / NBRC 15312 / T2)</name>
    <name type="common">Bacillus tusciae</name>
    <dbReference type="NCBI Taxonomy" id="562970"/>
    <lineage>
        <taxon>Bacteria</taxon>
        <taxon>Bacillati</taxon>
        <taxon>Bacillota</taxon>
        <taxon>Bacilli</taxon>
        <taxon>Bacillales</taxon>
        <taxon>Alicyclobacillaceae</taxon>
        <taxon>Kyrpidia</taxon>
    </lineage>
</organism>
<dbReference type="GO" id="GO:0006355">
    <property type="term" value="P:regulation of DNA-templated transcription"/>
    <property type="evidence" value="ECO:0007669"/>
    <property type="project" value="InterPro"/>
</dbReference>
<gene>
    <name evidence="2" type="ordered locus">Btus_0800</name>
</gene>
<dbReference type="SUPFAM" id="SSF46955">
    <property type="entry name" value="Putative DNA-binding domain"/>
    <property type="match status" value="1"/>
</dbReference>
<dbReference type="InterPro" id="IPR009061">
    <property type="entry name" value="DNA-bd_dom_put_sf"/>
</dbReference>
<dbReference type="AlphaFoldDB" id="D5WVE5"/>
<dbReference type="STRING" id="562970.Btus_0800"/>
<protein>
    <submittedName>
        <fullName evidence="2">Transcriptional regulator, MerR family</fullName>
    </submittedName>
</protein>
<dbReference type="Proteomes" id="UP000002368">
    <property type="component" value="Chromosome"/>
</dbReference>
<dbReference type="EMBL" id="CP002017">
    <property type="protein sequence ID" value="ADG05555.1"/>
    <property type="molecule type" value="Genomic_DNA"/>
</dbReference>
<feature type="domain" description="HTH merR-type" evidence="1">
    <location>
        <begin position="22"/>
        <end position="46"/>
    </location>
</feature>
<reference evidence="2 3" key="1">
    <citation type="journal article" date="2011" name="Stand. Genomic Sci.">
        <title>Complete genome sequence of the thermophilic, hydrogen-oxidizing Bacillus tusciae type strain (T2) and reclassification in the new genus, Kyrpidia gen. nov. as Kyrpidia tusciae comb. nov. and emendation of the family Alicyclobacillaceae da Costa and Rainey, 2010.</title>
        <authorList>
            <person name="Klenk H.P."/>
            <person name="Lapidus A."/>
            <person name="Chertkov O."/>
            <person name="Copeland A."/>
            <person name="Del Rio T.G."/>
            <person name="Nolan M."/>
            <person name="Lucas S."/>
            <person name="Chen F."/>
            <person name="Tice H."/>
            <person name="Cheng J.F."/>
            <person name="Han C."/>
            <person name="Bruce D."/>
            <person name="Goodwin L."/>
            <person name="Pitluck S."/>
            <person name="Pati A."/>
            <person name="Ivanova N."/>
            <person name="Mavromatis K."/>
            <person name="Daum C."/>
            <person name="Chen A."/>
            <person name="Palaniappan K."/>
            <person name="Chang Y.J."/>
            <person name="Land M."/>
            <person name="Hauser L."/>
            <person name="Jeffries C.D."/>
            <person name="Detter J.C."/>
            <person name="Rohde M."/>
            <person name="Abt B."/>
            <person name="Pukall R."/>
            <person name="Goker M."/>
            <person name="Bristow J."/>
            <person name="Markowitz V."/>
            <person name="Hugenholtz P."/>
            <person name="Eisen J.A."/>
        </authorList>
    </citation>
    <scope>NUCLEOTIDE SEQUENCE [LARGE SCALE GENOMIC DNA]</scope>
    <source>
        <strain evidence="2 3">DSM 2912</strain>
    </source>
</reference>
<accession>D5WVE5</accession>
<evidence type="ECO:0000313" key="2">
    <source>
        <dbReference type="EMBL" id="ADG05555.1"/>
    </source>
</evidence>
<dbReference type="GO" id="GO:0003677">
    <property type="term" value="F:DNA binding"/>
    <property type="evidence" value="ECO:0007669"/>
    <property type="project" value="InterPro"/>
</dbReference>
<dbReference type="PROSITE" id="PS50937">
    <property type="entry name" value="HTH_MERR_2"/>
    <property type="match status" value="1"/>
</dbReference>
<evidence type="ECO:0000313" key="3">
    <source>
        <dbReference type="Proteomes" id="UP000002368"/>
    </source>
</evidence>
<sequence>MARVPAIFEGGVGEGRARDKAVWRVGEIAKMTELSVRTLHYCEEIGASGSDYTKEEQRLNDFLAELIGAMVLRRRQLGLTQEQLGENRGQAIGDRQAGDRERSAAFGYPDPSCECAGSTAETGPGGSWEGTFGGFGRSVIITGFLQEAETLSAG</sequence>
<dbReference type="InterPro" id="IPR000551">
    <property type="entry name" value="MerR-type_HTH_dom"/>
</dbReference>
<dbReference type="eggNOG" id="COG0789">
    <property type="taxonomic scope" value="Bacteria"/>
</dbReference>
<dbReference type="HOGENOM" id="CLU_1701982_0_0_9"/>
<keyword evidence="3" id="KW-1185">Reference proteome</keyword>
<name>D5WVE5_KYRT2</name>
<proteinExistence type="predicted"/>
<evidence type="ECO:0000259" key="1">
    <source>
        <dbReference type="PROSITE" id="PS50937"/>
    </source>
</evidence>
<dbReference type="KEGG" id="bts:Btus_0800"/>